<accession>A0A0B0P662</accession>
<proteinExistence type="predicted"/>
<protein>
    <submittedName>
        <fullName evidence="1">Uncharacterized protein</fullName>
    </submittedName>
</protein>
<dbReference type="EMBL" id="KN416050">
    <property type="protein sequence ID" value="KHG20555.1"/>
    <property type="molecule type" value="Genomic_DNA"/>
</dbReference>
<evidence type="ECO:0000313" key="1">
    <source>
        <dbReference type="EMBL" id="KHG20555.1"/>
    </source>
</evidence>
<dbReference type="Proteomes" id="UP000032142">
    <property type="component" value="Unassembled WGS sequence"/>
</dbReference>
<sequence>MSIESLNSDGCSSSTLEVYDSIIRQFLIQGYPLGNLSKKHSLEPYIV</sequence>
<gene>
    <name evidence="1" type="ORF">F383_24969</name>
</gene>
<reference evidence="2" key="1">
    <citation type="submission" date="2014-09" db="EMBL/GenBank/DDBJ databases">
        <authorList>
            <person name="Mudge J."/>
            <person name="Ramaraj T."/>
            <person name="Lindquist I.E."/>
            <person name="Bharti A.K."/>
            <person name="Sundararajan A."/>
            <person name="Cameron C.T."/>
            <person name="Woodward J.E."/>
            <person name="May G.D."/>
            <person name="Brubaker C."/>
            <person name="Broadhvest J."/>
            <person name="Wilkins T.A."/>
        </authorList>
    </citation>
    <scope>NUCLEOTIDE SEQUENCE</scope>
    <source>
        <strain evidence="2">cv. AKA8401</strain>
    </source>
</reference>
<evidence type="ECO:0000313" key="2">
    <source>
        <dbReference type="Proteomes" id="UP000032142"/>
    </source>
</evidence>
<keyword evidence="2" id="KW-1185">Reference proteome</keyword>
<organism evidence="1 2">
    <name type="scientific">Gossypium arboreum</name>
    <name type="common">Tree cotton</name>
    <name type="synonym">Gossypium nanking</name>
    <dbReference type="NCBI Taxonomy" id="29729"/>
    <lineage>
        <taxon>Eukaryota</taxon>
        <taxon>Viridiplantae</taxon>
        <taxon>Streptophyta</taxon>
        <taxon>Embryophyta</taxon>
        <taxon>Tracheophyta</taxon>
        <taxon>Spermatophyta</taxon>
        <taxon>Magnoliopsida</taxon>
        <taxon>eudicotyledons</taxon>
        <taxon>Gunneridae</taxon>
        <taxon>Pentapetalae</taxon>
        <taxon>rosids</taxon>
        <taxon>malvids</taxon>
        <taxon>Malvales</taxon>
        <taxon>Malvaceae</taxon>
        <taxon>Malvoideae</taxon>
        <taxon>Gossypium</taxon>
    </lineage>
</organism>
<dbReference type="AlphaFoldDB" id="A0A0B0P662"/>
<name>A0A0B0P662_GOSAR</name>